<dbReference type="STRING" id="35570.A0A1I8NWR5"/>
<dbReference type="KEGG" id="scac:106089382"/>
<dbReference type="EnsemblMetazoa" id="SCAU002695-RA">
    <property type="protein sequence ID" value="SCAU002695-PA"/>
    <property type="gene ID" value="SCAU002695"/>
</dbReference>
<dbReference type="SUPFAM" id="SSF50729">
    <property type="entry name" value="PH domain-like"/>
    <property type="match status" value="1"/>
</dbReference>
<dbReference type="PANTHER" id="PTHR22902:SF53">
    <property type="entry name" value="INOSITOL PHOSPHATASE INTERACTING PROTEIN, ISOFORM A"/>
    <property type="match status" value="1"/>
</dbReference>
<dbReference type="GO" id="GO:0005829">
    <property type="term" value="C:cytosol"/>
    <property type="evidence" value="ECO:0007669"/>
    <property type="project" value="GOC"/>
</dbReference>
<accession>A0A1I8NWR5</accession>
<organism evidence="3 4">
    <name type="scientific">Stomoxys calcitrans</name>
    <name type="common">Stable fly</name>
    <name type="synonym">Conops calcitrans</name>
    <dbReference type="NCBI Taxonomy" id="35570"/>
    <lineage>
        <taxon>Eukaryota</taxon>
        <taxon>Metazoa</taxon>
        <taxon>Ecdysozoa</taxon>
        <taxon>Arthropoda</taxon>
        <taxon>Hexapoda</taxon>
        <taxon>Insecta</taxon>
        <taxon>Pterygota</taxon>
        <taxon>Neoptera</taxon>
        <taxon>Endopterygota</taxon>
        <taxon>Diptera</taxon>
        <taxon>Brachycera</taxon>
        <taxon>Muscomorpha</taxon>
        <taxon>Muscoidea</taxon>
        <taxon>Muscidae</taxon>
        <taxon>Stomoxys</taxon>
    </lineage>
</organism>
<feature type="compositionally biased region" description="Polar residues" evidence="1">
    <location>
        <begin position="212"/>
        <end position="239"/>
    </location>
</feature>
<dbReference type="GO" id="GO:0042147">
    <property type="term" value="P:retrograde transport, endosome to Golgi"/>
    <property type="evidence" value="ECO:0007669"/>
    <property type="project" value="TreeGrafter"/>
</dbReference>
<evidence type="ECO:0000256" key="1">
    <source>
        <dbReference type="SAM" id="MobiDB-lite"/>
    </source>
</evidence>
<dbReference type="GO" id="GO:0005769">
    <property type="term" value="C:early endosome"/>
    <property type="evidence" value="ECO:0007669"/>
    <property type="project" value="TreeGrafter"/>
</dbReference>
<dbReference type="FunFam" id="2.30.29.30:FF:000378">
    <property type="entry name" value="Uncharacterized protein, isoform A"/>
    <property type="match status" value="1"/>
</dbReference>
<dbReference type="InterPro" id="IPR001849">
    <property type="entry name" value="PH_domain"/>
</dbReference>
<dbReference type="GO" id="GO:0005802">
    <property type="term" value="C:trans-Golgi network"/>
    <property type="evidence" value="ECO:0007669"/>
    <property type="project" value="TreeGrafter"/>
</dbReference>
<feature type="region of interest" description="Disordered" evidence="1">
    <location>
        <begin position="128"/>
        <end position="254"/>
    </location>
</feature>
<dbReference type="AlphaFoldDB" id="A0A1I8NWR5"/>
<dbReference type="GO" id="GO:0055037">
    <property type="term" value="C:recycling endosome"/>
    <property type="evidence" value="ECO:0007669"/>
    <property type="project" value="TreeGrafter"/>
</dbReference>
<keyword evidence="4" id="KW-1185">Reference proteome</keyword>
<evidence type="ECO:0000313" key="3">
    <source>
        <dbReference type="EnsemblMetazoa" id="SCAU002695-PA"/>
    </source>
</evidence>
<dbReference type="GO" id="GO:0001881">
    <property type="term" value="P:receptor recycling"/>
    <property type="evidence" value="ECO:0007669"/>
    <property type="project" value="TreeGrafter"/>
</dbReference>
<feature type="compositionally biased region" description="Pro residues" evidence="1">
    <location>
        <begin position="148"/>
        <end position="166"/>
    </location>
</feature>
<name>A0A1I8NWR5_STOCA</name>
<feature type="compositionally biased region" description="Polar residues" evidence="1">
    <location>
        <begin position="132"/>
        <end position="145"/>
    </location>
</feature>
<dbReference type="InterPro" id="IPR011993">
    <property type="entry name" value="PH-like_dom_sf"/>
</dbReference>
<dbReference type="PROSITE" id="PS50003">
    <property type="entry name" value="PH_DOMAIN"/>
    <property type="match status" value="1"/>
</dbReference>
<dbReference type="PANTHER" id="PTHR22902">
    <property type="entry name" value="SESQUIPEDALIAN"/>
    <property type="match status" value="1"/>
</dbReference>
<proteinExistence type="predicted"/>
<dbReference type="SMART" id="SM00233">
    <property type="entry name" value="PH"/>
    <property type="match status" value="1"/>
</dbReference>
<gene>
    <name evidence="3" type="primary">106089382</name>
</gene>
<reference evidence="3" key="1">
    <citation type="submission" date="2020-05" db="UniProtKB">
        <authorList>
            <consortium name="EnsemblMetazoa"/>
        </authorList>
    </citation>
    <scope>IDENTIFICATION</scope>
    <source>
        <strain evidence="3">USDA</strain>
    </source>
</reference>
<evidence type="ECO:0000259" key="2">
    <source>
        <dbReference type="PROSITE" id="PS50003"/>
    </source>
</evidence>
<dbReference type="OrthoDB" id="10261837at2759"/>
<sequence>MKINEKNLCVFATTPPYDKEGFLYKRGEVNKAFQKRYFVLKGNLLFYFEKKGDKEPLGLIIVEGCTIELSEESDQYWFEIAFNGNRTYILSAESQESMESWMKALTCAGYEYKKLMVDELQRQLEEIEGSRNKISTDSVTSTSGVLTPKPPPRRTNPFNRPAPPVPSGTNGNNVNETNMAFINGHFGSSSQRNAQLSYDTSPIAPPRGIPPTSHSNTSGISTARSEFYVSSQPSVPSARQQQQQFPNSHHQQHNTNLNTNLASIAVFKPAVIDLQNHNRALNFDDIHEQFRQIVMKDVRAYQAQSEIKRRPLIEL</sequence>
<dbReference type="InterPro" id="IPR045188">
    <property type="entry name" value="Boi1/Boi2-like"/>
</dbReference>
<dbReference type="Pfam" id="PF00169">
    <property type="entry name" value="PH"/>
    <property type="match status" value="1"/>
</dbReference>
<dbReference type="VEuPathDB" id="VectorBase:SCAU002695"/>
<protein>
    <recommendedName>
        <fullName evidence="2">PH domain-containing protein</fullName>
    </recommendedName>
</protein>
<dbReference type="GO" id="GO:0007032">
    <property type="term" value="P:endosome organization"/>
    <property type="evidence" value="ECO:0007669"/>
    <property type="project" value="TreeGrafter"/>
</dbReference>
<feature type="domain" description="PH" evidence="2">
    <location>
        <begin position="16"/>
        <end position="110"/>
    </location>
</feature>
<feature type="compositionally biased region" description="Low complexity" evidence="1">
    <location>
        <begin position="240"/>
        <end position="254"/>
    </location>
</feature>
<dbReference type="CDD" id="cd13288">
    <property type="entry name" value="PH_Ses"/>
    <property type="match status" value="1"/>
</dbReference>
<dbReference type="Proteomes" id="UP000095300">
    <property type="component" value="Unassembled WGS sequence"/>
</dbReference>
<evidence type="ECO:0000313" key="4">
    <source>
        <dbReference type="Proteomes" id="UP000095300"/>
    </source>
</evidence>
<dbReference type="Gene3D" id="2.30.29.30">
    <property type="entry name" value="Pleckstrin-homology domain (PH domain)/Phosphotyrosine-binding domain (PTB)"/>
    <property type="match status" value="1"/>
</dbReference>
<feature type="compositionally biased region" description="Polar residues" evidence="1">
    <location>
        <begin position="167"/>
        <end position="200"/>
    </location>
</feature>